<dbReference type="PANTHER" id="PTHR10434">
    <property type="entry name" value="1-ACYL-SN-GLYCEROL-3-PHOSPHATE ACYLTRANSFERASE"/>
    <property type="match status" value="1"/>
</dbReference>
<evidence type="ECO:0000256" key="2">
    <source>
        <dbReference type="ARBA" id="ARBA00022679"/>
    </source>
</evidence>
<proteinExistence type="predicted"/>
<comment type="pathway">
    <text evidence="1">Lipid metabolism.</text>
</comment>
<sequence>MIFLRSLAFNVAFWIWTVAIHVPGLVLLIPGVPRLWIIAAGRVWIAGVMVLLRVAAGIDYEIRGRENLPDGPCLVASKHQSAWDTLIFNLILADPSFVLKRELLFVPFFGWYLKRYGIVAIDRSGGSKALRRMVDDSKRVTATGRKLIIFPEGTRVAPGESRPYHPGVAALYRELRLPVVPVALTSGRHWGRRSFRKVPGTIRLEFLPPIPPGMDRKAFMRRLGDDLERASERLRTHEDQAAQPPRGGHRVPAGR</sequence>
<accession>A0ABS1DDN7</accession>
<dbReference type="SMART" id="SM00563">
    <property type="entry name" value="PlsC"/>
    <property type="match status" value="1"/>
</dbReference>
<comment type="caution">
    <text evidence="7">The sequence shown here is derived from an EMBL/GenBank/DDBJ whole genome shotgun (WGS) entry which is preliminary data.</text>
</comment>
<dbReference type="SUPFAM" id="SSF69593">
    <property type="entry name" value="Glycerol-3-phosphate (1)-acyltransferase"/>
    <property type="match status" value="1"/>
</dbReference>
<dbReference type="PANTHER" id="PTHR10434:SF40">
    <property type="entry name" value="1-ACYL-SN-GLYCEROL-3-PHOSPHATE ACYLTRANSFERASE"/>
    <property type="match status" value="1"/>
</dbReference>
<feature type="transmembrane region" description="Helical" evidence="5">
    <location>
        <begin position="35"/>
        <end position="56"/>
    </location>
</feature>
<evidence type="ECO:0000256" key="5">
    <source>
        <dbReference type="SAM" id="Phobius"/>
    </source>
</evidence>
<evidence type="ECO:0000313" key="7">
    <source>
        <dbReference type="EMBL" id="MBK1667999.1"/>
    </source>
</evidence>
<evidence type="ECO:0000313" key="8">
    <source>
        <dbReference type="Proteomes" id="UP001296873"/>
    </source>
</evidence>
<evidence type="ECO:0000256" key="4">
    <source>
        <dbReference type="SAM" id="MobiDB-lite"/>
    </source>
</evidence>
<evidence type="ECO:0000259" key="6">
    <source>
        <dbReference type="SMART" id="SM00563"/>
    </source>
</evidence>
<feature type="domain" description="Phospholipid/glycerol acyltransferase" evidence="6">
    <location>
        <begin position="73"/>
        <end position="187"/>
    </location>
</feature>
<keyword evidence="5" id="KW-1133">Transmembrane helix</keyword>
<keyword evidence="8" id="KW-1185">Reference proteome</keyword>
<feature type="transmembrane region" description="Helical" evidence="5">
    <location>
        <begin position="7"/>
        <end position="29"/>
    </location>
</feature>
<name>A0ABS1DDN7_9PROT</name>
<evidence type="ECO:0000256" key="1">
    <source>
        <dbReference type="ARBA" id="ARBA00005189"/>
    </source>
</evidence>
<dbReference type="Proteomes" id="UP001296873">
    <property type="component" value="Unassembled WGS sequence"/>
</dbReference>
<keyword evidence="5" id="KW-0812">Transmembrane</keyword>
<dbReference type="GO" id="GO:0016746">
    <property type="term" value="F:acyltransferase activity"/>
    <property type="evidence" value="ECO:0007669"/>
    <property type="project" value="UniProtKB-KW"/>
</dbReference>
<dbReference type="Pfam" id="PF01553">
    <property type="entry name" value="Acyltransferase"/>
    <property type="match status" value="1"/>
</dbReference>
<reference evidence="7 8" key="1">
    <citation type="journal article" date="2020" name="Microorganisms">
        <title>Osmotic Adaptation and Compatible Solute Biosynthesis of Phototrophic Bacteria as Revealed from Genome Analyses.</title>
        <authorList>
            <person name="Imhoff J.F."/>
            <person name="Rahn T."/>
            <person name="Kunzel S."/>
            <person name="Keller A."/>
            <person name="Neulinger S.C."/>
        </authorList>
    </citation>
    <scope>NUCLEOTIDE SEQUENCE [LARGE SCALE GENOMIC DNA]</scope>
    <source>
        <strain evidence="7 8">DSM 9895</strain>
    </source>
</reference>
<keyword evidence="3 7" id="KW-0012">Acyltransferase</keyword>
<evidence type="ECO:0000256" key="3">
    <source>
        <dbReference type="ARBA" id="ARBA00023315"/>
    </source>
</evidence>
<organism evidence="7 8">
    <name type="scientific">Rhodovibrio sodomensis</name>
    <dbReference type="NCBI Taxonomy" id="1088"/>
    <lineage>
        <taxon>Bacteria</taxon>
        <taxon>Pseudomonadati</taxon>
        <taxon>Pseudomonadota</taxon>
        <taxon>Alphaproteobacteria</taxon>
        <taxon>Rhodospirillales</taxon>
        <taxon>Rhodovibrionaceae</taxon>
        <taxon>Rhodovibrio</taxon>
    </lineage>
</organism>
<dbReference type="InterPro" id="IPR002123">
    <property type="entry name" value="Plipid/glycerol_acylTrfase"/>
</dbReference>
<dbReference type="CDD" id="cd07989">
    <property type="entry name" value="LPLAT_AGPAT-like"/>
    <property type="match status" value="1"/>
</dbReference>
<dbReference type="RefSeq" id="WP_200340167.1">
    <property type="nucleotide sequence ID" value="NZ_NRRL01000015.1"/>
</dbReference>
<dbReference type="EMBL" id="NRRL01000015">
    <property type="protein sequence ID" value="MBK1667999.1"/>
    <property type="molecule type" value="Genomic_DNA"/>
</dbReference>
<keyword evidence="2" id="KW-0808">Transferase</keyword>
<gene>
    <name evidence="7" type="ORF">CKO28_08110</name>
</gene>
<feature type="region of interest" description="Disordered" evidence="4">
    <location>
        <begin position="230"/>
        <end position="255"/>
    </location>
</feature>
<keyword evidence="5" id="KW-0472">Membrane</keyword>
<protein>
    <submittedName>
        <fullName evidence="7">1-acyl-sn-glycerol-3-phosphate acyltransferase</fullName>
    </submittedName>
</protein>
<feature type="compositionally biased region" description="Basic and acidic residues" evidence="4">
    <location>
        <begin position="230"/>
        <end position="240"/>
    </location>
</feature>